<dbReference type="EMBL" id="JWZX01000292">
    <property type="protein sequence ID" value="KOO53296.1"/>
    <property type="molecule type" value="Genomic_DNA"/>
</dbReference>
<dbReference type="Proteomes" id="UP000037460">
    <property type="component" value="Unassembled WGS sequence"/>
</dbReference>
<feature type="coiled-coil region" evidence="1">
    <location>
        <begin position="51"/>
        <end position="78"/>
    </location>
</feature>
<name>A0A0M0LQM1_9EUKA</name>
<protein>
    <submittedName>
        <fullName evidence="2">Uncharacterized protein</fullName>
    </submittedName>
</protein>
<sequence length="137" mass="15067">MSTGEHLLHVLNTISSRKLVLEAELKEIDEDIASNESMSRKYGAEFFTEGAARLAQSRAEKQQKLAEIKQQLAETSTSVRQGKQLLGALAENYGNMAPPTYINPEGGQLYTQQFVTTRGDSPARVLTTSPILADRRG</sequence>
<dbReference type="AlphaFoldDB" id="A0A0M0LQM1"/>
<gene>
    <name evidence="2" type="ORF">Ctob_015401</name>
</gene>
<keyword evidence="3" id="KW-1185">Reference proteome</keyword>
<accession>A0A0M0LQM1</accession>
<reference evidence="3" key="1">
    <citation type="journal article" date="2015" name="PLoS Genet.">
        <title>Genome Sequence and Transcriptome Analyses of Chrysochromulina tobin: Metabolic Tools for Enhanced Algal Fitness in the Prominent Order Prymnesiales (Haptophyceae).</title>
        <authorList>
            <person name="Hovde B.T."/>
            <person name="Deodato C.R."/>
            <person name="Hunsperger H.M."/>
            <person name="Ryken S.A."/>
            <person name="Yost W."/>
            <person name="Jha R.K."/>
            <person name="Patterson J."/>
            <person name="Monnat R.J. Jr."/>
            <person name="Barlow S.B."/>
            <person name="Starkenburg S.R."/>
            <person name="Cattolico R.A."/>
        </authorList>
    </citation>
    <scope>NUCLEOTIDE SEQUENCE</scope>
    <source>
        <strain evidence="3">CCMP291</strain>
    </source>
</reference>
<organism evidence="2 3">
    <name type="scientific">Chrysochromulina tobinii</name>
    <dbReference type="NCBI Taxonomy" id="1460289"/>
    <lineage>
        <taxon>Eukaryota</taxon>
        <taxon>Haptista</taxon>
        <taxon>Haptophyta</taxon>
        <taxon>Prymnesiophyceae</taxon>
        <taxon>Prymnesiales</taxon>
        <taxon>Chrysochromulinaceae</taxon>
        <taxon>Chrysochromulina</taxon>
    </lineage>
</organism>
<comment type="caution">
    <text evidence="2">The sequence shown here is derived from an EMBL/GenBank/DDBJ whole genome shotgun (WGS) entry which is preliminary data.</text>
</comment>
<evidence type="ECO:0000313" key="2">
    <source>
        <dbReference type="EMBL" id="KOO53296.1"/>
    </source>
</evidence>
<evidence type="ECO:0000313" key="3">
    <source>
        <dbReference type="Proteomes" id="UP000037460"/>
    </source>
</evidence>
<evidence type="ECO:0000256" key="1">
    <source>
        <dbReference type="SAM" id="Coils"/>
    </source>
</evidence>
<keyword evidence="1" id="KW-0175">Coiled coil</keyword>
<proteinExistence type="predicted"/>